<dbReference type="OrthoDB" id="9760250at2"/>
<dbReference type="Pfam" id="PF20441">
    <property type="entry name" value="TerL_nuclease"/>
    <property type="match status" value="1"/>
</dbReference>
<dbReference type="Pfam" id="PF03354">
    <property type="entry name" value="TerL_ATPase"/>
    <property type="match status" value="1"/>
</dbReference>
<dbReference type="InterPro" id="IPR046461">
    <property type="entry name" value="TerL_ATPase"/>
</dbReference>
<sequence>MSAKRKVEEPPRPAALKAFPNAHWDGEFWRDGEFWYDERTADKAASFFPNHLVFTEGEWAGRPFYLENWEEHDIVRPLFGWKRKDGTRRFRRCFVWIARKNGKTELAAGIALLILVGDAEMGGQVFSIASEEAQAKIVFTKASNMAVRTPVLAQKLECLGKVIYCPELNASFRFLSGKPKGKHGLNMSGLVGDEIHEWPNGDLYTFVHDSAAARRQPLEFLISTAGQKGTHGEEVYRECQAILAGDIEDAETMVVIYAPGEDDDWTKEETWRKANPNFGKSVKVEPFMADFKRARQLPRLENDFKRYRLNIWTDQAVRWLPMDSVDDEGRRFGWDHCIGPIPWCDKGKQPFESQFEQRLIGKRCFGGLDLSSTQDLSALIWWFPIQDGLEVPVALARAFKPADLVKEHAKRDRQPYERWVKEGALFTTPGNVVDYSFIERQVLNDATKFRVAYYGQAKREAHEGGLAIDRFNATGTAVRLEAEGIPVVLFGQGFISLSAPSKELERLVMGNGFHHGGHPVFRRHAQAVAVVTDDVENIKPTKAKSSGRIDLIAGLVNAIGIAIASPVEERSVYETRGALVL</sequence>
<evidence type="ECO:0000313" key="1">
    <source>
        <dbReference type="EMBL" id="ARQ01894.1"/>
    </source>
</evidence>
<dbReference type="PANTHER" id="PTHR41287">
    <property type="match status" value="1"/>
</dbReference>
<protein>
    <submittedName>
        <fullName evidence="1">Uncharacterized protein</fullName>
    </submittedName>
</protein>
<dbReference type="KEGG" id="psin:CAK95_24440"/>
<dbReference type="PANTHER" id="PTHR41287:SF1">
    <property type="entry name" value="PROTEIN YMFN"/>
    <property type="match status" value="1"/>
</dbReference>
<accession>A0A1W6ZWY7</accession>
<dbReference type="STRING" id="1235591.CAK95_24440"/>
<dbReference type="InterPro" id="IPR046462">
    <property type="entry name" value="TerL_nuclease"/>
</dbReference>
<dbReference type="GO" id="GO:0004519">
    <property type="term" value="F:endonuclease activity"/>
    <property type="evidence" value="ECO:0007669"/>
    <property type="project" value="InterPro"/>
</dbReference>
<dbReference type="RefSeq" id="WP_086090289.1">
    <property type="nucleotide sequence ID" value="NZ_CP021112.1"/>
</dbReference>
<gene>
    <name evidence="1" type="ORF">CAK95_24440</name>
</gene>
<dbReference type="Gene3D" id="3.40.50.300">
    <property type="entry name" value="P-loop containing nucleotide triphosphate hydrolases"/>
    <property type="match status" value="1"/>
</dbReference>
<dbReference type="InterPro" id="IPR005021">
    <property type="entry name" value="Terminase_largesu-like"/>
</dbReference>
<proteinExistence type="predicted"/>
<organism evidence="1 2">
    <name type="scientific">Pseudorhodoplanes sinuspersici</name>
    <dbReference type="NCBI Taxonomy" id="1235591"/>
    <lineage>
        <taxon>Bacteria</taxon>
        <taxon>Pseudomonadati</taxon>
        <taxon>Pseudomonadota</taxon>
        <taxon>Alphaproteobacteria</taxon>
        <taxon>Hyphomicrobiales</taxon>
        <taxon>Pseudorhodoplanes</taxon>
    </lineage>
</organism>
<evidence type="ECO:0000313" key="2">
    <source>
        <dbReference type="Proteomes" id="UP000194137"/>
    </source>
</evidence>
<reference evidence="1 2" key="1">
    <citation type="submission" date="2017-05" db="EMBL/GenBank/DDBJ databases">
        <title>Full genome sequence of Pseudorhodoplanes sinuspersici.</title>
        <authorList>
            <person name="Dastgheib S.M.M."/>
            <person name="Shavandi M."/>
            <person name="Tirandaz H."/>
        </authorList>
    </citation>
    <scope>NUCLEOTIDE SEQUENCE [LARGE SCALE GENOMIC DNA]</scope>
    <source>
        <strain evidence="1 2">RIPI110</strain>
    </source>
</reference>
<keyword evidence="2" id="KW-1185">Reference proteome</keyword>
<dbReference type="Proteomes" id="UP000194137">
    <property type="component" value="Chromosome"/>
</dbReference>
<dbReference type="AlphaFoldDB" id="A0A1W6ZWY7"/>
<dbReference type="EMBL" id="CP021112">
    <property type="protein sequence ID" value="ARQ01894.1"/>
    <property type="molecule type" value="Genomic_DNA"/>
</dbReference>
<dbReference type="InterPro" id="IPR027417">
    <property type="entry name" value="P-loop_NTPase"/>
</dbReference>
<name>A0A1W6ZWY7_9HYPH</name>